<dbReference type="CDD" id="cd14953">
    <property type="entry name" value="NHL_like_1"/>
    <property type="match status" value="1"/>
</dbReference>
<feature type="transmembrane region" description="Helical" evidence="4">
    <location>
        <begin position="58"/>
        <end position="77"/>
    </location>
</feature>
<dbReference type="SUPFAM" id="SSF101898">
    <property type="entry name" value="NHL repeat"/>
    <property type="match status" value="1"/>
</dbReference>
<dbReference type="PROSITE" id="PS51125">
    <property type="entry name" value="NHL"/>
    <property type="match status" value="1"/>
</dbReference>
<dbReference type="PANTHER" id="PTHR46388">
    <property type="entry name" value="NHL REPEAT-CONTAINING PROTEIN 2"/>
    <property type="match status" value="1"/>
</dbReference>
<dbReference type="Gene3D" id="2.120.10.30">
    <property type="entry name" value="TolB, C-terminal domain"/>
    <property type="match status" value="3"/>
</dbReference>
<dbReference type="EMBL" id="FZMO01000277">
    <property type="protein sequence ID" value="SNQ49571.1"/>
    <property type="molecule type" value="Genomic_DNA"/>
</dbReference>
<organism evidence="6 7">
    <name type="scientific">Frankia canadensis</name>
    <dbReference type="NCBI Taxonomy" id="1836972"/>
    <lineage>
        <taxon>Bacteria</taxon>
        <taxon>Bacillati</taxon>
        <taxon>Actinomycetota</taxon>
        <taxon>Actinomycetes</taxon>
        <taxon>Frankiales</taxon>
        <taxon>Frankiaceae</taxon>
        <taxon>Frankia</taxon>
    </lineage>
</organism>
<evidence type="ECO:0000259" key="5">
    <source>
        <dbReference type="Pfam" id="PF25021"/>
    </source>
</evidence>
<dbReference type="InterPro" id="IPR011042">
    <property type="entry name" value="6-blade_b-propeller_TolB-like"/>
</dbReference>
<dbReference type="PANTHER" id="PTHR46388:SF2">
    <property type="entry name" value="NHL REPEAT-CONTAINING PROTEIN 2"/>
    <property type="match status" value="1"/>
</dbReference>
<keyword evidence="1" id="KW-0677">Repeat</keyword>
<dbReference type="Pfam" id="PF25021">
    <property type="entry name" value="TEN_NHL"/>
    <property type="match status" value="4"/>
</dbReference>
<keyword evidence="7" id="KW-1185">Reference proteome</keyword>
<evidence type="ECO:0000256" key="3">
    <source>
        <dbReference type="SAM" id="MobiDB-lite"/>
    </source>
</evidence>
<evidence type="ECO:0000313" key="6">
    <source>
        <dbReference type="EMBL" id="SNQ49571.1"/>
    </source>
</evidence>
<feature type="repeat" description="NHL" evidence="2">
    <location>
        <begin position="362"/>
        <end position="398"/>
    </location>
</feature>
<feature type="domain" description="Teneurin NHL" evidence="5">
    <location>
        <begin position="357"/>
        <end position="410"/>
    </location>
</feature>
<name>A0A2I2KV86_9ACTN</name>
<protein>
    <submittedName>
        <fullName evidence="6">Ascorbate-dependent monooxygenase</fullName>
    </submittedName>
</protein>
<keyword evidence="6" id="KW-0503">Monooxygenase</keyword>
<feature type="domain" description="Teneurin NHL" evidence="5">
    <location>
        <begin position="244"/>
        <end position="297"/>
    </location>
</feature>
<gene>
    <name evidence="6" type="ORF">FRACA_3480001</name>
</gene>
<accession>A0A2I2KV86</accession>
<evidence type="ECO:0000256" key="2">
    <source>
        <dbReference type="PROSITE-ProRule" id="PRU00504"/>
    </source>
</evidence>
<feature type="domain" description="Teneurin NHL" evidence="5">
    <location>
        <begin position="178"/>
        <end position="232"/>
    </location>
</feature>
<feature type="domain" description="Teneurin NHL" evidence="5">
    <location>
        <begin position="301"/>
        <end position="351"/>
    </location>
</feature>
<dbReference type="InterPro" id="IPR056822">
    <property type="entry name" value="TEN_NHL"/>
</dbReference>
<dbReference type="AlphaFoldDB" id="A0A2I2KV86"/>
<sequence>MLVPPTGGAPPQVPGPPEGGARDAETAAETATAAAPAAPDGGDARAGRWRRVWRRRRVAVVLPVVLALVAATVAVLYPRHDERDAPPAALRPPAVAPTTPQVSSDPGARIWPVAGTGGPGVPVSGALALQTSLGDPFGIAVDAFGNLYYADFGSNRVMRISAQGVITTVAGNGTAGFSGDGGPATAARLNQPAGIALGHDGDLYIADTFNHRIRRVDRDGIISTFAGTDEHIVVGTAIGYRDAGAGDGGPATEAPLSYPGSVALDAAGNAYIADFGENLVRRVDTRGIITTYAGSPGVGSFGDGGPATAALLDHPYCVAVDAAGNLYIDDSNNSRIRKVDTRGVITTFAGDGRRGFAGDGGPATRASLQVPRGVAVDAAGNVYITDRGNGRIRKVDPRGVITTLAGSARTTYSGDGGPAGAAGLGRPDGAVAVDHQGLVFLSERISKRIRVVAPSRPPARG</sequence>
<keyword evidence="4" id="KW-0812">Transmembrane</keyword>
<feature type="region of interest" description="Disordered" evidence="3">
    <location>
        <begin position="1"/>
        <end position="45"/>
    </location>
</feature>
<feature type="compositionally biased region" description="Low complexity" evidence="3">
    <location>
        <begin position="86"/>
        <end position="97"/>
    </location>
</feature>
<reference evidence="6 7" key="1">
    <citation type="submission" date="2017-06" db="EMBL/GenBank/DDBJ databases">
        <authorList>
            <person name="Kim H.J."/>
            <person name="Triplett B.A."/>
        </authorList>
    </citation>
    <scope>NUCLEOTIDE SEQUENCE [LARGE SCALE GENOMIC DNA]</scope>
    <source>
        <strain evidence="6">FRACA_ARgP5</strain>
    </source>
</reference>
<dbReference type="Proteomes" id="UP000234331">
    <property type="component" value="Unassembled WGS sequence"/>
</dbReference>
<evidence type="ECO:0000313" key="7">
    <source>
        <dbReference type="Proteomes" id="UP000234331"/>
    </source>
</evidence>
<feature type="compositionally biased region" description="Pro residues" evidence="3">
    <location>
        <begin position="7"/>
        <end position="17"/>
    </location>
</feature>
<dbReference type="InterPro" id="IPR001258">
    <property type="entry name" value="NHL_repeat"/>
</dbReference>
<dbReference type="GO" id="GO:0004497">
    <property type="term" value="F:monooxygenase activity"/>
    <property type="evidence" value="ECO:0007669"/>
    <property type="project" value="UniProtKB-KW"/>
</dbReference>
<feature type="compositionally biased region" description="Low complexity" evidence="3">
    <location>
        <begin position="27"/>
        <end position="41"/>
    </location>
</feature>
<proteinExistence type="predicted"/>
<keyword evidence="6" id="KW-0560">Oxidoreductase</keyword>
<evidence type="ECO:0000256" key="4">
    <source>
        <dbReference type="SAM" id="Phobius"/>
    </source>
</evidence>
<feature type="region of interest" description="Disordered" evidence="3">
    <location>
        <begin position="84"/>
        <end position="106"/>
    </location>
</feature>
<evidence type="ECO:0000256" key="1">
    <source>
        <dbReference type="ARBA" id="ARBA00022737"/>
    </source>
</evidence>
<keyword evidence="4" id="KW-0472">Membrane</keyword>
<keyword evidence="4" id="KW-1133">Transmembrane helix</keyword>